<name>A0A8C3GAQ4_CYCLU</name>
<sequence>MPLRSSVQQRPASQRTHGNSSVELQCQISLNAVQDLVETEIKSEAARETCKATSEQQRTHQCRACLKCFPSVSKLQRHTLTHTGQRPFGCEICGKRFRQKTHLRDFETHAGSDLVSLKHLDQTPCVVIFPSYNRESDKLSPHISKHMEVARTVSTVTVKRTPIPNSMQNPVIVQHKCFCCLKCFPSASKLQRHEMVHTGLKPFPCVLCGKAFRQTKFRSNVTCKKRKLHTCRICFQNFAFPYKLSRHLATHSGMRPYKCTSCSKTFTQRGHLKVHEHRCRQVNRASHYVQGEMINTNHLQEKCLDDLSGRTDCHADIRDDCYQATCDYDQATDRYSYSFPSELSFEIDKLVQNQNMAAPLFSQYESNAHNVEAPCQPKGVTAVSASNELLGDEPVTPLVDNKMPDNYWCEPLNVFECHMCSSVAFSAFWLCTCVTSRSTAVTFMLK</sequence>
<evidence type="ECO:0000256" key="4">
    <source>
        <dbReference type="ARBA" id="ARBA00022771"/>
    </source>
</evidence>
<dbReference type="FunFam" id="3.30.160.60:FF:000624">
    <property type="entry name" value="zinc finger protein 697"/>
    <property type="match status" value="1"/>
</dbReference>
<dbReference type="GO" id="GO:0008270">
    <property type="term" value="F:zinc ion binding"/>
    <property type="evidence" value="ECO:0007669"/>
    <property type="project" value="UniProtKB-KW"/>
</dbReference>
<feature type="domain" description="C2H2-type" evidence="9">
    <location>
        <begin position="257"/>
        <end position="285"/>
    </location>
</feature>
<dbReference type="AlphaFoldDB" id="A0A8C3GAQ4"/>
<dbReference type="GeneTree" id="ENSGT01150000286958"/>
<reference evidence="10" key="1">
    <citation type="submission" date="2025-08" db="UniProtKB">
        <authorList>
            <consortium name="Ensembl"/>
        </authorList>
    </citation>
    <scope>IDENTIFICATION</scope>
</reference>
<evidence type="ECO:0000256" key="7">
    <source>
        <dbReference type="PROSITE-ProRule" id="PRU00042"/>
    </source>
</evidence>
<dbReference type="FunFam" id="3.30.160.60:FF:001049">
    <property type="entry name" value="zinc finger protein 319"/>
    <property type="match status" value="1"/>
</dbReference>
<dbReference type="Ensembl" id="ENSCLMT00005048181.1">
    <property type="protein sequence ID" value="ENSCLMP00005046570.1"/>
    <property type="gene ID" value="ENSCLMG00005021441.1"/>
</dbReference>
<dbReference type="PROSITE" id="PS50157">
    <property type="entry name" value="ZINC_FINGER_C2H2_2"/>
    <property type="match status" value="5"/>
</dbReference>
<feature type="region of interest" description="Disordered" evidence="8">
    <location>
        <begin position="1"/>
        <end position="20"/>
    </location>
</feature>
<dbReference type="Pfam" id="PF00096">
    <property type="entry name" value="zf-C2H2"/>
    <property type="match status" value="1"/>
</dbReference>
<organism evidence="10 11">
    <name type="scientific">Cyclopterus lumpus</name>
    <name type="common">Lumpsucker</name>
    <dbReference type="NCBI Taxonomy" id="8103"/>
    <lineage>
        <taxon>Eukaryota</taxon>
        <taxon>Metazoa</taxon>
        <taxon>Chordata</taxon>
        <taxon>Craniata</taxon>
        <taxon>Vertebrata</taxon>
        <taxon>Euteleostomi</taxon>
        <taxon>Actinopterygii</taxon>
        <taxon>Neopterygii</taxon>
        <taxon>Teleostei</taxon>
        <taxon>Neoteleostei</taxon>
        <taxon>Acanthomorphata</taxon>
        <taxon>Eupercaria</taxon>
        <taxon>Perciformes</taxon>
        <taxon>Cottioidei</taxon>
        <taxon>Cottales</taxon>
        <taxon>Cyclopteridae</taxon>
        <taxon>Cyclopterus</taxon>
    </lineage>
</organism>
<dbReference type="PROSITE" id="PS00028">
    <property type="entry name" value="ZINC_FINGER_C2H2_1"/>
    <property type="match status" value="3"/>
</dbReference>
<dbReference type="GO" id="GO:0000981">
    <property type="term" value="F:DNA-binding transcription factor activity, RNA polymerase II-specific"/>
    <property type="evidence" value="ECO:0007669"/>
    <property type="project" value="TreeGrafter"/>
</dbReference>
<feature type="domain" description="C2H2-type" evidence="9">
    <location>
        <begin position="60"/>
        <end position="87"/>
    </location>
</feature>
<dbReference type="SMART" id="SM00355">
    <property type="entry name" value="ZnF_C2H2"/>
    <property type="match status" value="5"/>
</dbReference>
<dbReference type="GO" id="GO:0005634">
    <property type="term" value="C:nucleus"/>
    <property type="evidence" value="ECO:0007669"/>
    <property type="project" value="UniProtKB-SubCell"/>
</dbReference>
<dbReference type="InterPro" id="IPR013087">
    <property type="entry name" value="Znf_C2H2_type"/>
</dbReference>
<evidence type="ECO:0000256" key="5">
    <source>
        <dbReference type="ARBA" id="ARBA00022833"/>
    </source>
</evidence>
<keyword evidence="11" id="KW-1185">Reference proteome</keyword>
<evidence type="ECO:0000256" key="2">
    <source>
        <dbReference type="ARBA" id="ARBA00022723"/>
    </source>
</evidence>
<evidence type="ECO:0000256" key="3">
    <source>
        <dbReference type="ARBA" id="ARBA00022737"/>
    </source>
</evidence>
<dbReference type="PANTHER" id="PTHR24394:SF29">
    <property type="entry name" value="MYONEURIN"/>
    <property type="match status" value="1"/>
</dbReference>
<keyword evidence="4 7" id="KW-0863">Zinc-finger</keyword>
<evidence type="ECO:0000256" key="8">
    <source>
        <dbReference type="SAM" id="MobiDB-lite"/>
    </source>
</evidence>
<dbReference type="FunFam" id="3.30.160.60:FF:002212">
    <property type="entry name" value="Zinc finger protein 672"/>
    <property type="match status" value="1"/>
</dbReference>
<comment type="subcellular location">
    <subcellularLocation>
        <location evidence="1">Nucleus</location>
    </subcellularLocation>
</comment>
<evidence type="ECO:0000259" key="9">
    <source>
        <dbReference type="PROSITE" id="PS50157"/>
    </source>
</evidence>
<dbReference type="Gene3D" id="3.30.160.60">
    <property type="entry name" value="Classic Zinc Finger"/>
    <property type="match status" value="6"/>
</dbReference>
<evidence type="ECO:0000313" key="11">
    <source>
        <dbReference type="Proteomes" id="UP000694565"/>
    </source>
</evidence>
<keyword evidence="2" id="KW-0479">Metal-binding</keyword>
<dbReference type="PANTHER" id="PTHR24394">
    <property type="entry name" value="ZINC FINGER PROTEIN"/>
    <property type="match status" value="1"/>
</dbReference>
<feature type="domain" description="C2H2-type" evidence="9">
    <location>
        <begin position="88"/>
        <end position="124"/>
    </location>
</feature>
<evidence type="ECO:0000256" key="6">
    <source>
        <dbReference type="ARBA" id="ARBA00023242"/>
    </source>
</evidence>
<keyword evidence="5" id="KW-0862">Zinc</keyword>
<dbReference type="SUPFAM" id="SSF57667">
    <property type="entry name" value="beta-beta-alpha zinc fingers"/>
    <property type="match status" value="3"/>
</dbReference>
<evidence type="ECO:0000256" key="1">
    <source>
        <dbReference type="ARBA" id="ARBA00004123"/>
    </source>
</evidence>
<proteinExistence type="predicted"/>
<feature type="domain" description="C2H2-type" evidence="9">
    <location>
        <begin position="229"/>
        <end position="256"/>
    </location>
</feature>
<accession>A0A8C3GAQ4</accession>
<keyword evidence="3" id="KW-0677">Repeat</keyword>
<dbReference type="Proteomes" id="UP000694565">
    <property type="component" value="Unplaced"/>
</dbReference>
<reference evidence="10" key="2">
    <citation type="submission" date="2025-09" db="UniProtKB">
        <authorList>
            <consortium name="Ensembl"/>
        </authorList>
    </citation>
    <scope>IDENTIFICATION</scope>
</reference>
<keyword evidence="6" id="KW-0539">Nucleus</keyword>
<feature type="domain" description="C2H2-type" evidence="9">
    <location>
        <begin position="175"/>
        <end position="202"/>
    </location>
</feature>
<protein>
    <recommendedName>
        <fullName evidence="9">C2H2-type domain-containing protein</fullName>
    </recommendedName>
</protein>
<evidence type="ECO:0000313" key="10">
    <source>
        <dbReference type="Ensembl" id="ENSCLMP00005046570.1"/>
    </source>
</evidence>
<dbReference type="InterPro" id="IPR036236">
    <property type="entry name" value="Znf_C2H2_sf"/>
</dbReference>